<dbReference type="InterPro" id="IPR038765">
    <property type="entry name" value="Papain-like_cys_pep_sf"/>
</dbReference>
<evidence type="ECO:0000313" key="3">
    <source>
        <dbReference type="EMBL" id="GAA0406117.1"/>
    </source>
</evidence>
<proteinExistence type="predicted"/>
<feature type="compositionally biased region" description="Basic and acidic residues" evidence="1">
    <location>
        <begin position="181"/>
        <end position="191"/>
    </location>
</feature>
<dbReference type="NCBIfam" id="NF038080">
    <property type="entry name" value="PG_bind_siph"/>
    <property type="match status" value="1"/>
</dbReference>
<reference evidence="4" key="1">
    <citation type="journal article" date="2019" name="Int. J. Syst. Evol. Microbiol.">
        <title>The Global Catalogue of Microorganisms (GCM) 10K type strain sequencing project: providing services to taxonomists for standard genome sequencing and annotation.</title>
        <authorList>
            <consortium name="The Broad Institute Genomics Platform"/>
            <consortium name="The Broad Institute Genome Sequencing Center for Infectious Disease"/>
            <person name="Wu L."/>
            <person name="Ma J."/>
        </authorList>
    </citation>
    <scope>NUCLEOTIDE SEQUENCE [LARGE SCALE GENOMIC DNA]</scope>
    <source>
        <strain evidence="4">JCM 4788</strain>
    </source>
</reference>
<gene>
    <name evidence="3" type="ORF">GCM10010357_28840</name>
</gene>
<sequence>MGIAQKVIDIARGEVGYHEGRSSGSWNNIQKYSPAVPDLRWSQGQAWCSTFVSWVFQQAGAKSLAPVTASCAEGVSWFENRGRFSEYPAVGAVVYFGSGGGSHVGIVTSYTADTIYTIEGNTNDNGSAEGDGVYRKARPRKSSYVYGYGYPDYPEGIVVADPSWKGRKGVTFFGQEASEDDLPRGSGKEPKPSGTVTIDGLPYGPGAKGDHITKLGRMLVAAGCSAYEEGPGPVWTSADTESFRRYQVKIGDSGSDADGIPGKLQLARLKREFEKAA</sequence>
<dbReference type="Gene3D" id="3.90.1720.10">
    <property type="entry name" value="endopeptidase domain like (from Nostoc punctiforme)"/>
    <property type="match status" value="1"/>
</dbReference>
<name>A0ABP3IJ92_9ACTN</name>
<accession>A0ABP3IJ92</accession>
<dbReference type="RefSeq" id="WP_344024003.1">
    <property type="nucleotide sequence ID" value="NZ_BAAABX010000032.1"/>
</dbReference>
<dbReference type="PROSITE" id="PS50911">
    <property type="entry name" value="CHAP"/>
    <property type="match status" value="1"/>
</dbReference>
<dbReference type="SUPFAM" id="SSF54001">
    <property type="entry name" value="Cysteine proteinases"/>
    <property type="match status" value="1"/>
</dbReference>
<organism evidence="3 4">
    <name type="scientific">Streptomyces luteireticuli</name>
    <dbReference type="NCBI Taxonomy" id="173858"/>
    <lineage>
        <taxon>Bacteria</taxon>
        <taxon>Bacillati</taxon>
        <taxon>Actinomycetota</taxon>
        <taxon>Actinomycetes</taxon>
        <taxon>Kitasatosporales</taxon>
        <taxon>Streptomycetaceae</taxon>
        <taxon>Streptomyces</taxon>
    </lineage>
</organism>
<feature type="domain" description="Peptidase C51" evidence="2">
    <location>
        <begin position="23"/>
        <end position="146"/>
    </location>
</feature>
<evidence type="ECO:0000259" key="2">
    <source>
        <dbReference type="PROSITE" id="PS50911"/>
    </source>
</evidence>
<protein>
    <recommendedName>
        <fullName evidence="2">Peptidase C51 domain-containing protein</fullName>
    </recommendedName>
</protein>
<dbReference type="Proteomes" id="UP001500879">
    <property type="component" value="Unassembled WGS sequence"/>
</dbReference>
<evidence type="ECO:0000256" key="1">
    <source>
        <dbReference type="SAM" id="MobiDB-lite"/>
    </source>
</evidence>
<dbReference type="InterPro" id="IPR007921">
    <property type="entry name" value="CHAP_dom"/>
</dbReference>
<comment type="caution">
    <text evidence="3">The sequence shown here is derived from an EMBL/GenBank/DDBJ whole genome shotgun (WGS) entry which is preliminary data.</text>
</comment>
<keyword evidence="4" id="KW-1185">Reference proteome</keyword>
<dbReference type="EMBL" id="BAAABX010000032">
    <property type="protein sequence ID" value="GAA0406117.1"/>
    <property type="molecule type" value="Genomic_DNA"/>
</dbReference>
<feature type="region of interest" description="Disordered" evidence="1">
    <location>
        <begin position="175"/>
        <end position="202"/>
    </location>
</feature>
<evidence type="ECO:0000313" key="4">
    <source>
        <dbReference type="Proteomes" id="UP001500879"/>
    </source>
</evidence>
<dbReference type="InterPro" id="IPR047763">
    <property type="entry name" value="PG_bind_dom_phiBT1-type"/>
</dbReference>
<dbReference type="Pfam" id="PF05257">
    <property type="entry name" value="CHAP"/>
    <property type="match status" value="1"/>
</dbReference>